<evidence type="ECO:0000256" key="3">
    <source>
        <dbReference type="SAM" id="SignalP"/>
    </source>
</evidence>
<feature type="domain" description="MRH" evidence="4">
    <location>
        <begin position="23"/>
        <end position="172"/>
    </location>
</feature>
<keyword evidence="1 3" id="KW-0732">Signal</keyword>
<dbReference type="AlphaFoldDB" id="A0A814SCJ6"/>
<dbReference type="Gene3D" id="2.70.130.10">
    <property type="entry name" value="Mannose-6-phosphate receptor binding domain"/>
    <property type="match status" value="1"/>
</dbReference>
<feature type="signal peptide" evidence="3">
    <location>
        <begin position="1"/>
        <end position="20"/>
    </location>
</feature>
<keyword evidence="2" id="KW-1015">Disulfide bond</keyword>
<dbReference type="EMBL" id="CAJNOI010000162">
    <property type="protein sequence ID" value="CAF1145330.1"/>
    <property type="molecule type" value="Genomic_DNA"/>
</dbReference>
<proteinExistence type="predicted"/>
<keyword evidence="7" id="KW-1185">Reference proteome</keyword>
<dbReference type="Proteomes" id="UP000663877">
    <property type="component" value="Unassembled WGS sequence"/>
</dbReference>
<evidence type="ECO:0000313" key="5">
    <source>
        <dbReference type="EMBL" id="CAF1145330.1"/>
    </source>
</evidence>
<dbReference type="PROSITE" id="PS51914">
    <property type="entry name" value="MRH"/>
    <property type="match status" value="1"/>
</dbReference>
<protein>
    <recommendedName>
        <fullName evidence="4">MRH domain-containing protein</fullName>
    </recommendedName>
</protein>
<sequence>MRFSFFTLILLFAVLNTVKCTMDSCRQTFGSRKYDLNRLSKFTLFGSDDEYDYALTLCDIVKAEACHGHIVPYEMSCQYNRAFQMWSTMAFLDGKSTFSPNLNATYTENSDGPGTGVFMTTNNGDPCFGRTRYMRMKLICDRTVEQPTNMTIVQWSNCDFHVEVRAIQACPIQ</sequence>
<feature type="chain" id="PRO_5035602708" description="MRH domain-containing protein" evidence="3">
    <location>
        <begin position="21"/>
        <end position="173"/>
    </location>
</feature>
<name>A0A814SCJ6_9BILA</name>
<dbReference type="InterPro" id="IPR009011">
    <property type="entry name" value="Man6P_isomerase_rcpt-bd_dom_sf"/>
</dbReference>
<evidence type="ECO:0000313" key="8">
    <source>
        <dbReference type="Proteomes" id="UP000663877"/>
    </source>
</evidence>
<dbReference type="InterPro" id="IPR044865">
    <property type="entry name" value="MRH_dom"/>
</dbReference>
<dbReference type="Proteomes" id="UP000663832">
    <property type="component" value="Unassembled WGS sequence"/>
</dbReference>
<reference evidence="5" key="1">
    <citation type="submission" date="2021-02" db="EMBL/GenBank/DDBJ databases">
        <authorList>
            <person name="Nowell W R."/>
        </authorList>
    </citation>
    <scope>NUCLEOTIDE SEQUENCE</scope>
</reference>
<dbReference type="EMBL" id="CAJNOM010000271">
    <property type="protein sequence ID" value="CAF1306756.1"/>
    <property type="molecule type" value="Genomic_DNA"/>
</dbReference>
<comment type="caution">
    <text evidence="5">The sequence shown here is derived from an EMBL/GenBank/DDBJ whole genome shotgun (WGS) entry which is preliminary data.</text>
</comment>
<accession>A0A814SCJ6</accession>
<organism evidence="5 8">
    <name type="scientific">Adineta steineri</name>
    <dbReference type="NCBI Taxonomy" id="433720"/>
    <lineage>
        <taxon>Eukaryota</taxon>
        <taxon>Metazoa</taxon>
        <taxon>Spiralia</taxon>
        <taxon>Gnathifera</taxon>
        <taxon>Rotifera</taxon>
        <taxon>Eurotatoria</taxon>
        <taxon>Bdelloidea</taxon>
        <taxon>Adinetida</taxon>
        <taxon>Adinetidae</taxon>
        <taxon>Adineta</taxon>
    </lineage>
</organism>
<dbReference type="SUPFAM" id="SSF50911">
    <property type="entry name" value="Mannose 6-phosphate receptor domain"/>
    <property type="match status" value="1"/>
</dbReference>
<evidence type="ECO:0000313" key="6">
    <source>
        <dbReference type="EMBL" id="CAF1306756.1"/>
    </source>
</evidence>
<gene>
    <name evidence="5" type="ORF">BJG266_LOCUS23782</name>
    <name evidence="6" type="ORF">QVE165_LOCUS31558</name>
</gene>
<dbReference type="OrthoDB" id="9987407at2759"/>
<evidence type="ECO:0000259" key="4">
    <source>
        <dbReference type="PROSITE" id="PS51914"/>
    </source>
</evidence>
<evidence type="ECO:0000256" key="1">
    <source>
        <dbReference type="ARBA" id="ARBA00022729"/>
    </source>
</evidence>
<evidence type="ECO:0000256" key="2">
    <source>
        <dbReference type="ARBA" id="ARBA00023157"/>
    </source>
</evidence>
<evidence type="ECO:0000313" key="7">
    <source>
        <dbReference type="Proteomes" id="UP000663832"/>
    </source>
</evidence>